<evidence type="ECO:0000259" key="10">
    <source>
        <dbReference type="Pfam" id="PF05201"/>
    </source>
</evidence>
<feature type="active site" description="Nucleophile" evidence="4 5">
    <location>
        <position position="53"/>
    </location>
</feature>
<comment type="similarity">
    <text evidence="4">Belongs to the glutamyl-tRNA reductase family.</text>
</comment>
<dbReference type="UniPathway" id="UPA00251">
    <property type="reaction ID" value="UER00316"/>
</dbReference>
<evidence type="ECO:0000313" key="12">
    <source>
        <dbReference type="Proteomes" id="UP000663929"/>
    </source>
</evidence>
<name>A0A8A4TYB4_SULCO</name>
<dbReference type="InterPro" id="IPR036343">
    <property type="entry name" value="GluRdtase_N_sf"/>
</dbReference>
<dbReference type="Proteomes" id="UP000663929">
    <property type="component" value="Chromosome"/>
</dbReference>
<evidence type="ECO:0000256" key="8">
    <source>
        <dbReference type="PIRSR" id="PIRSR000445-4"/>
    </source>
</evidence>
<feature type="binding site" evidence="4 7">
    <location>
        <begin position="194"/>
        <end position="199"/>
    </location>
    <ligand>
        <name>NADP(+)</name>
        <dbReference type="ChEBI" id="CHEBI:58349"/>
    </ligand>
</feature>
<gene>
    <name evidence="4 11" type="primary">hemA</name>
    <name evidence="11" type="ORF">J3U87_16635</name>
</gene>
<dbReference type="InterPro" id="IPR036453">
    <property type="entry name" value="GluRdtase_dimer_dom_sf"/>
</dbReference>
<reference evidence="11" key="1">
    <citation type="submission" date="2021-03" db="EMBL/GenBank/DDBJ databases">
        <title>Acanthopleuribacteraceae sp. M133.</title>
        <authorList>
            <person name="Wang G."/>
        </authorList>
    </citation>
    <scope>NUCLEOTIDE SEQUENCE</scope>
    <source>
        <strain evidence="11">M133</strain>
    </source>
</reference>
<comment type="catalytic activity">
    <reaction evidence="4">
        <text>(S)-4-amino-5-oxopentanoate + tRNA(Glu) + NADP(+) = L-glutamyl-tRNA(Glu) + NADPH + H(+)</text>
        <dbReference type="Rhea" id="RHEA:12344"/>
        <dbReference type="Rhea" id="RHEA-COMP:9663"/>
        <dbReference type="Rhea" id="RHEA-COMP:9680"/>
        <dbReference type="ChEBI" id="CHEBI:15378"/>
        <dbReference type="ChEBI" id="CHEBI:57501"/>
        <dbReference type="ChEBI" id="CHEBI:57783"/>
        <dbReference type="ChEBI" id="CHEBI:58349"/>
        <dbReference type="ChEBI" id="CHEBI:78442"/>
        <dbReference type="ChEBI" id="CHEBI:78520"/>
        <dbReference type="EC" id="1.2.1.70"/>
    </reaction>
</comment>
<evidence type="ECO:0000259" key="9">
    <source>
        <dbReference type="Pfam" id="PF01488"/>
    </source>
</evidence>
<dbReference type="AlphaFoldDB" id="A0A8A4TYB4"/>
<evidence type="ECO:0000256" key="4">
    <source>
        <dbReference type="HAMAP-Rule" id="MF_00087"/>
    </source>
</evidence>
<keyword evidence="1 4" id="KW-0521">NADP</keyword>
<evidence type="ECO:0000256" key="3">
    <source>
        <dbReference type="ARBA" id="ARBA00023244"/>
    </source>
</evidence>
<evidence type="ECO:0000256" key="5">
    <source>
        <dbReference type="PIRSR" id="PIRSR000445-1"/>
    </source>
</evidence>
<feature type="site" description="Important for activity" evidence="4 8">
    <location>
        <position position="104"/>
    </location>
</feature>
<evidence type="ECO:0000256" key="2">
    <source>
        <dbReference type="ARBA" id="ARBA00023002"/>
    </source>
</evidence>
<dbReference type="Gene3D" id="3.30.460.30">
    <property type="entry name" value="Glutamyl-tRNA reductase, N-terminal domain"/>
    <property type="match status" value="1"/>
</dbReference>
<dbReference type="EC" id="1.2.1.70" evidence="4"/>
<comment type="miscellaneous">
    <text evidence="4">During catalysis, the active site Cys acts as a nucleophile attacking the alpha-carbonyl group of tRNA-bound glutamate with the formation of a thioester intermediate between enzyme and glutamate, and the concomitant release of tRNA(Glu). The thioester intermediate is finally reduced by direct hydride transfer from NADPH, to form the product GSA.</text>
</comment>
<dbReference type="GO" id="GO:0050661">
    <property type="term" value="F:NADP binding"/>
    <property type="evidence" value="ECO:0007669"/>
    <property type="project" value="InterPro"/>
</dbReference>
<dbReference type="InterPro" id="IPR018214">
    <property type="entry name" value="GluRdtase_CS"/>
</dbReference>
<protein>
    <recommendedName>
        <fullName evidence="4">Glutamyl-tRNA reductase</fullName>
        <shortName evidence="4">GluTR</shortName>
        <ecNumber evidence="4">1.2.1.70</ecNumber>
    </recommendedName>
</protein>
<dbReference type="SUPFAM" id="SSF69075">
    <property type="entry name" value="Glutamyl tRNA-reductase dimerization domain"/>
    <property type="match status" value="1"/>
</dbReference>
<dbReference type="Gene3D" id="3.40.50.720">
    <property type="entry name" value="NAD(P)-binding Rossmann-like Domain"/>
    <property type="match status" value="1"/>
</dbReference>
<dbReference type="InterPro" id="IPR000343">
    <property type="entry name" value="4pyrrol_synth_GluRdtase"/>
</dbReference>
<evidence type="ECO:0000256" key="6">
    <source>
        <dbReference type="PIRSR" id="PIRSR000445-2"/>
    </source>
</evidence>
<comment type="domain">
    <text evidence="4">Possesses an unusual extended V-shaped dimeric structure with each monomer consisting of three distinct domains arranged along a curved 'spinal' alpha-helix. The N-terminal catalytic domain specifically recognizes the glutamate moiety of the substrate. The second domain is the NADPH-binding domain, and the third C-terminal domain is responsible for dimerization.</text>
</comment>
<dbReference type="PANTHER" id="PTHR43013:SF1">
    <property type="entry name" value="GLUTAMYL-TRNA REDUCTASE"/>
    <property type="match status" value="1"/>
</dbReference>
<feature type="binding site" evidence="4 6">
    <location>
        <begin position="52"/>
        <end position="55"/>
    </location>
    <ligand>
        <name>substrate</name>
    </ligand>
</feature>
<evidence type="ECO:0000256" key="1">
    <source>
        <dbReference type="ARBA" id="ARBA00022857"/>
    </source>
</evidence>
<keyword evidence="2 4" id="KW-0560">Oxidoreductase</keyword>
<feature type="binding site" evidence="4 6">
    <location>
        <position position="125"/>
    </location>
    <ligand>
        <name>substrate</name>
    </ligand>
</feature>
<comment type="subunit">
    <text evidence="4">Homodimer.</text>
</comment>
<feature type="domain" description="Quinate/shikimate 5-dehydrogenase/glutamyl-tRNA reductase" evidence="9">
    <location>
        <begin position="180"/>
        <end position="304"/>
    </location>
</feature>
<feature type="binding site" evidence="4 6">
    <location>
        <begin position="119"/>
        <end position="121"/>
    </location>
    <ligand>
        <name>substrate</name>
    </ligand>
</feature>
<evidence type="ECO:0000256" key="7">
    <source>
        <dbReference type="PIRSR" id="PIRSR000445-3"/>
    </source>
</evidence>
<sequence>MTYSLHIIGTNFKKAPLEQVARVQWPDREFISAFLKHARAVLGLDEIFFLQTCNRREFYIYAPAVHGADREFCSLFLNEVGRSMGRHLDPADFYHFRDDEAVHHLFRVASSLDSMVLGETEIIKQLKDQSTAGMNHGHVGKRLNALINIAQRVSKQVRHRTDITKNVVSMASLALRNVTRHVERRSHKRVVFVGAGHFITSILPTFCKATSLELIFVNRTLPTKLAETYGGTAMTLEAFLEQPVPFEAMVTATGASHALFTAEWFERHNPEALILDAALPRDVDASVGEMEHIQYLDLAEMEDILAVNRAAREAEIPKAQPLFEEGLQKLEQRWLEFELATYNQAISKHYRDTGEKALSHLMKEQLADLSDEQAEAIRDWTESLVGKLTNIPILGLKGVAREIGPEAIEAYTRQVGANSNLFKSQAS</sequence>
<dbReference type="KEGG" id="scor:J3U87_16635"/>
<feature type="binding site" evidence="4 6">
    <location>
        <position position="114"/>
    </location>
    <ligand>
        <name>substrate</name>
    </ligand>
</feature>
<dbReference type="InterPro" id="IPR036291">
    <property type="entry name" value="NAD(P)-bd_dom_sf"/>
</dbReference>
<dbReference type="GO" id="GO:0008883">
    <property type="term" value="F:glutamyl-tRNA reductase activity"/>
    <property type="evidence" value="ECO:0007669"/>
    <property type="project" value="UniProtKB-UniRule"/>
</dbReference>
<dbReference type="GO" id="GO:0019353">
    <property type="term" value="P:protoporphyrinogen IX biosynthetic process from glutamate"/>
    <property type="evidence" value="ECO:0007669"/>
    <property type="project" value="TreeGrafter"/>
</dbReference>
<proteinExistence type="inferred from homology"/>
<dbReference type="InterPro" id="IPR006151">
    <property type="entry name" value="Shikm_DH/Glu-tRNA_Rdtase"/>
</dbReference>
<dbReference type="PANTHER" id="PTHR43013">
    <property type="entry name" value="GLUTAMYL-TRNA REDUCTASE"/>
    <property type="match status" value="1"/>
</dbReference>
<dbReference type="SUPFAM" id="SSF51735">
    <property type="entry name" value="NAD(P)-binding Rossmann-fold domains"/>
    <property type="match status" value="1"/>
</dbReference>
<keyword evidence="12" id="KW-1185">Reference proteome</keyword>
<dbReference type="PIRSF" id="PIRSF000445">
    <property type="entry name" value="4pyrrol_synth_GluRdtase"/>
    <property type="match status" value="1"/>
</dbReference>
<dbReference type="Pfam" id="PF01488">
    <property type="entry name" value="Shikimate_DH"/>
    <property type="match status" value="1"/>
</dbReference>
<dbReference type="InterPro" id="IPR015895">
    <property type="entry name" value="4pyrrol_synth_GluRdtase_N"/>
</dbReference>
<organism evidence="11 12">
    <name type="scientific">Sulfidibacter corallicola</name>
    <dbReference type="NCBI Taxonomy" id="2818388"/>
    <lineage>
        <taxon>Bacteria</taxon>
        <taxon>Pseudomonadati</taxon>
        <taxon>Acidobacteriota</taxon>
        <taxon>Holophagae</taxon>
        <taxon>Acanthopleuribacterales</taxon>
        <taxon>Acanthopleuribacteraceae</taxon>
        <taxon>Sulfidibacter</taxon>
    </lineage>
</organism>
<comment type="pathway">
    <text evidence="4">Porphyrin-containing compound metabolism; protoporphyrin-IX biosynthesis; 5-aminolevulinate from L-glutamyl-tRNA(Glu): step 1/2.</text>
</comment>
<feature type="domain" description="Glutamyl-tRNA reductase N-terminal" evidence="10">
    <location>
        <begin position="8"/>
        <end position="161"/>
    </location>
</feature>
<dbReference type="Pfam" id="PF05201">
    <property type="entry name" value="GlutR_N"/>
    <property type="match status" value="1"/>
</dbReference>
<dbReference type="HAMAP" id="MF_00087">
    <property type="entry name" value="Glu_tRNA_reductase"/>
    <property type="match status" value="1"/>
</dbReference>
<dbReference type="SUPFAM" id="SSF69742">
    <property type="entry name" value="Glutamyl tRNA-reductase catalytic, N-terminal domain"/>
    <property type="match status" value="1"/>
</dbReference>
<evidence type="ECO:0000313" key="11">
    <source>
        <dbReference type="EMBL" id="QTD54074.1"/>
    </source>
</evidence>
<comment type="function">
    <text evidence="4">Catalyzes the NADPH-dependent reduction of glutamyl-tRNA(Glu) to glutamate 1-semialdehyde (GSA).</text>
</comment>
<dbReference type="EMBL" id="CP071793">
    <property type="protein sequence ID" value="QTD54074.1"/>
    <property type="molecule type" value="Genomic_DNA"/>
</dbReference>
<accession>A0A8A4TYB4</accession>
<dbReference type="RefSeq" id="WP_237384173.1">
    <property type="nucleotide sequence ID" value="NZ_CP071793.1"/>
</dbReference>
<keyword evidence="3 4" id="KW-0627">Porphyrin biosynthesis</keyword>
<dbReference type="PROSITE" id="PS00747">
    <property type="entry name" value="GLUTR"/>
    <property type="match status" value="1"/>
</dbReference>
<dbReference type="NCBIfam" id="TIGR01035">
    <property type="entry name" value="hemA"/>
    <property type="match status" value="1"/>
</dbReference>